<keyword evidence="6" id="KW-1185">Reference proteome</keyword>
<dbReference type="Gene3D" id="3.40.50.980">
    <property type="match status" value="4"/>
</dbReference>
<dbReference type="InterPro" id="IPR023213">
    <property type="entry name" value="CAT-like_dom_sf"/>
</dbReference>
<dbReference type="InterPro" id="IPR020845">
    <property type="entry name" value="AMP-binding_CS"/>
</dbReference>
<comment type="cofactor">
    <cofactor evidence="1">
        <name>pantetheine 4'-phosphate</name>
        <dbReference type="ChEBI" id="CHEBI:47942"/>
    </cofactor>
</comment>
<dbReference type="Pfam" id="PF00550">
    <property type="entry name" value="PP-binding"/>
    <property type="match status" value="2"/>
</dbReference>
<dbReference type="SUPFAM" id="SSF52777">
    <property type="entry name" value="CoA-dependent acyltransferases"/>
    <property type="match status" value="2"/>
</dbReference>
<dbReference type="GO" id="GO:0044550">
    <property type="term" value="P:secondary metabolite biosynthetic process"/>
    <property type="evidence" value="ECO:0007669"/>
    <property type="project" value="TreeGrafter"/>
</dbReference>
<proteinExistence type="predicted"/>
<dbReference type="FunFam" id="3.40.50.12780:FF:000012">
    <property type="entry name" value="Non-ribosomal peptide synthetase"/>
    <property type="match status" value="1"/>
</dbReference>
<evidence type="ECO:0000259" key="4">
    <source>
        <dbReference type="PROSITE" id="PS50075"/>
    </source>
</evidence>
<dbReference type="GO" id="GO:0031177">
    <property type="term" value="F:phosphopantetheine binding"/>
    <property type="evidence" value="ECO:0007669"/>
    <property type="project" value="InterPro"/>
</dbReference>
<comment type="caution">
    <text evidence="5">The sequence shown here is derived from an EMBL/GenBank/DDBJ whole genome shotgun (WGS) entry which is preliminary data.</text>
</comment>
<dbReference type="FunFam" id="3.30.300.30:FF:000015">
    <property type="entry name" value="Nonribosomal peptide synthase SidD"/>
    <property type="match status" value="1"/>
</dbReference>
<dbReference type="GO" id="GO:0005829">
    <property type="term" value="C:cytosol"/>
    <property type="evidence" value="ECO:0007669"/>
    <property type="project" value="TreeGrafter"/>
</dbReference>
<reference evidence="5" key="1">
    <citation type="submission" date="2021-01" db="EMBL/GenBank/DDBJ databases">
        <title>Whole genome shotgun sequence of Actinoplanes siamensis NBRC 109076.</title>
        <authorList>
            <person name="Komaki H."/>
            <person name="Tamura T."/>
        </authorList>
    </citation>
    <scope>NUCLEOTIDE SEQUENCE</scope>
    <source>
        <strain evidence="5">NBRC 109076</strain>
    </source>
</reference>
<dbReference type="RefSeq" id="WP_203684665.1">
    <property type="nucleotide sequence ID" value="NZ_BOMW01000082.1"/>
</dbReference>
<dbReference type="FunFam" id="3.40.50.980:FF:000001">
    <property type="entry name" value="Non-ribosomal peptide synthetase"/>
    <property type="match status" value="1"/>
</dbReference>
<gene>
    <name evidence="5" type="ORF">Asi03nite_68950</name>
</gene>
<dbReference type="Gene3D" id="3.30.559.30">
    <property type="entry name" value="Nonribosomal peptide synthetase, condensation domain"/>
    <property type="match status" value="1"/>
</dbReference>
<name>A0A919NDQ6_9ACTN</name>
<sequence>MFEEGVRRRTREGGTVAMEIDEMVTDRAGYAAVPGPIREDRLVAVRAGVPDLINVDLCGEPAAVERAAVWMVNRIGRPLPASGVEHALVRINSDRAVWFHRYDAARPQNEQPEAVVRQIVEQLGAGEPASRAGDAEIAGLVAVASVVHARRCQESDDVDAGGPVRVPLDATVGALVALVTAAGADGWHRLPVTAGERDRIGHILPQLGEPDLRVNDIDILPPQERRALLVDRNDTARPVPARTFPDVFAARAAAAPELPAILHDGGSISYGELNARVNRLTRVLIDRGVGPEDVVALILPRDPSWVTAALAVMNAGAAYLPIESDNPAERIRHILDDARPALLISVRDLESCTEGSAVPDLPRLILDDEPVREMLARQPTTEVTDADRRTALRPAHPAYVIYTSGSTGLPKGAMVTHTGVSSLLATLTERTGVGPGDRVLQFVSPSVDVAFMDLTGGLLSGAALVIATTEQLRLGSALAQTVARFGVTAATLPSPVLTAMTGERMDSIQKIMSGGEAWTGEVAAYWSPGRLLINAYGPTEATVIVTLSDPVSGDAAPPIGRPTANTTAYVLDERLRPVPVGVPGELYVAGPALGRGYLGKATLTAERFVANPFGGACSRMYRTGDIVQWLDDGQVRYLGRADDQVKIRGHRVELGEIQHTLARHPGVSRSVVVTRRDALGSNQLVAYLVPADPADEPDVAAVRAFLGRTLPDHMIPAVYVFVPSFPLNTAGKIDRAALPEPPDSRGPAASTGSMTAGVRAMVRIWSEVLGLPGLTPDDDFFDVGGHSLFATRLVTRIRDDLGVSLDLRAVFEHRTPARLATAIDGLARSAAVIPRRTSTDLQASFAQRRLWFLDQMLTDKTVYNVQGIWRIDGPIEADQLRRALAAVWSRHEPLHTRFAEAQGAPVPVVMPIDVPLPELSADGEAAAEAVALGLAREHSQAEYDLATGPLTRSWLVRAAPDKHFLVIGFHHIVVDSWSIDVLWRELTTEYESQRPGERPLPAIGHGDYAAWQSSWLSSAEAANQWDYWAGQLRDVPAALELPTDRPRPRRLSGRGAHVPVRLSPEVTADLRELARAEGASLFMVLLAAFGVVLSRQARTRDVVVGVPSAGRNRPCLDQLIGFFINALPVRLRWSGDPAFTDLLADVRRTALDAYANDEIPFESLVERLVTDRDSSREPLFQVWMDLEAPQRLSAPAGTAVTTVPALIPDSRFEIELLLQEHPDTITGTLGYSTDLFAPESMRSLVAQLVTTLEAVAAEPRRRLGSLPIVDPSTRRMLLSDWNGRPGEVAAGSLLRRFQEQVERTPDAVAVAAADATLTYRQLAERTDRLAHVLIEEGVGRGTVVGARLAPSAAAVAMLVAVLKAGGVYLPLDISQPDRRLAEMARTAGARLLIAEKEDSGAGVPTLRLDDLNSRAATAPARPSGFDPAGTDLMYIVFTSGSTGRPKGITLPWATADNMVTWQLTQSAGLRSCLQFTSLGFDVSLQEIFVTLLSGARLVVVAAEDRHDPDRLLDLLASQRVERMYLSPGLLYQLATAWSVRRDRPSLALRRLHVGGEPLRITEDVRRLLTKLPGVVMENQYGPSETHHVSTEALTGPPAGWPESPVIGRPIAGVAGYVLDDNLRLVRPGTVGELYVAGRGVGRGYAGAPGLTAERFVADPFGPPGTRMYRTGDQVRWTADGELVFLGRVDQQIKIRGYRIEPSEIEAALVAHPAVRDAVVQAYRDGDEPWRLVAYLVAADGASIPAPSQLRAFAAERLPDYMLPAAYVELPVLPLNSNGKVDRAALVRPQLSSHSAGQPYEAPTSPAEKALAEIWAEILRLDRVGVEDNFFELGGHSLLATQIISRVRECFDVALPVRAIFDSPTIRGIALAVEDAIRDEIAALSEEEVRELGAAPR</sequence>
<dbReference type="FunFam" id="2.30.38.10:FF:000001">
    <property type="entry name" value="Non-ribosomal peptide synthetase PvdI"/>
    <property type="match status" value="1"/>
</dbReference>
<dbReference type="InterPro" id="IPR001242">
    <property type="entry name" value="Condensation_dom"/>
</dbReference>
<dbReference type="Gene3D" id="2.30.38.10">
    <property type="entry name" value="Luciferase, Domain 3"/>
    <property type="match status" value="2"/>
</dbReference>
<dbReference type="InterPro" id="IPR000873">
    <property type="entry name" value="AMP-dep_synth/lig_dom"/>
</dbReference>
<dbReference type="CDD" id="cd19531">
    <property type="entry name" value="LCL_NRPS-like"/>
    <property type="match status" value="1"/>
</dbReference>
<dbReference type="Pfam" id="PF00668">
    <property type="entry name" value="Condensation"/>
    <property type="match status" value="1"/>
</dbReference>
<dbReference type="Gene3D" id="3.30.300.30">
    <property type="match status" value="2"/>
</dbReference>
<organism evidence="5 6">
    <name type="scientific">Actinoplanes siamensis</name>
    <dbReference type="NCBI Taxonomy" id="1223317"/>
    <lineage>
        <taxon>Bacteria</taxon>
        <taxon>Bacillati</taxon>
        <taxon>Actinomycetota</taxon>
        <taxon>Actinomycetes</taxon>
        <taxon>Micromonosporales</taxon>
        <taxon>Micromonosporaceae</taxon>
        <taxon>Actinoplanes</taxon>
    </lineage>
</organism>
<dbReference type="GO" id="GO:0072330">
    <property type="term" value="P:monocarboxylic acid biosynthetic process"/>
    <property type="evidence" value="ECO:0007669"/>
    <property type="project" value="UniProtKB-ARBA"/>
</dbReference>
<dbReference type="PROSITE" id="PS50075">
    <property type="entry name" value="CARRIER"/>
    <property type="match status" value="2"/>
</dbReference>
<dbReference type="PANTHER" id="PTHR45527">
    <property type="entry name" value="NONRIBOSOMAL PEPTIDE SYNTHETASE"/>
    <property type="match status" value="1"/>
</dbReference>
<keyword evidence="2" id="KW-0596">Phosphopantetheine</keyword>
<dbReference type="PROSITE" id="PS00455">
    <property type="entry name" value="AMP_BINDING"/>
    <property type="match status" value="2"/>
</dbReference>
<dbReference type="InterPro" id="IPR020806">
    <property type="entry name" value="PKS_PP-bd"/>
</dbReference>
<dbReference type="EMBL" id="BOMW01000082">
    <property type="protein sequence ID" value="GIF09357.1"/>
    <property type="molecule type" value="Genomic_DNA"/>
</dbReference>
<dbReference type="GO" id="GO:0043041">
    <property type="term" value="P:amino acid activation for nonribosomal peptide biosynthetic process"/>
    <property type="evidence" value="ECO:0007669"/>
    <property type="project" value="TreeGrafter"/>
</dbReference>
<protein>
    <recommendedName>
        <fullName evidence="4">Carrier domain-containing protein</fullName>
    </recommendedName>
</protein>
<dbReference type="Proteomes" id="UP000629619">
    <property type="component" value="Unassembled WGS sequence"/>
</dbReference>
<dbReference type="Pfam" id="PF13193">
    <property type="entry name" value="AMP-binding_C"/>
    <property type="match status" value="2"/>
</dbReference>
<dbReference type="Pfam" id="PF00501">
    <property type="entry name" value="AMP-binding"/>
    <property type="match status" value="2"/>
</dbReference>
<dbReference type="GO" id="GO:0003824">
    <property type="term" value="F:catalytic activity"/>
    <property type="evidence" value="ECO:0007669"/>
    <property type="project" value="InterPro"/>
</dbReference>
<dbReference type="InterPro" id="IPR006162">
    <property type="entry name" value="Ppantetheine_attach_site"/>
</dbReference>
<dbReference type="Gene3D" id="1.10.1200.10">
    <property type="entry name" value="ACP-like"/>
    <property type="match status" value="2"/>
</dbReference>
<dbReference type="InterPro" id="IPR036736">
    <property type="entry name" value="ACP-like_sf"/>
</dbReference>
<dbReference type="InterPro" id="IPR045851">
    <property type="entry name" value="AMP-bd_C_sf"/>
</dbReference>
<evidence type="ECO:0000313" key="6">
    <source>
        <dbReference type="Proteomes" id="UP000629619"/>
    </source>
</evidence>
<keyword evidence="3" id="KW-0597">Phosphoprotein</keyword>
<dbReference type="SUPFAM" id="SSF56801">
    <property type="entry name" value="Acetyl-CoA synthetase-like"/>
    <property type="match status" value="2"/>
</dbReference>
<dbReference type="NCBIfam" id="TIGR01733">
    <property type="entry name" value="AA-adenyl-dom"/>
    <property type="match status" value="2"/>
</dbReference>
<accession>A0A919NDQ6</accession>
<dbReference type="SUPFAM" id="SSF47336">
    <property type="entry name" value="ACP-like"/>
    <property type="match status" value="2"/>
</dbReference>
<dbReference type="CDD" id="cd05930">
    <property type="entry name" value="A_NRPS"/>
    <property type="match status" value="1"/>
</dbReference>
<evidence type="ECO:0000256" key="3">
    <source>
        <dbReference type="ARBA" id="ARBA00022553"/>
    </source>
</evidence>
<dbReference type="InterPro" id="IPR010071">
    <property type="entry name" value="AA_adenyl_dom"/>
</dbReference>
<dbReference type="SMART" id="SM00823">
    <property type="entry name" value="PKS_PP"/>
    <property type="match status" value="2"/>
</dbReference>
<dbReference type="InterPro" id="IPR025110">
    <property type="entry name" value="AMP-bd_C"/>
</dbReference>
<evidence type="ECO:0000313" key="5">
    <source>
        <dbReference type="EMBL" id="GIF09357.1"/>
    </source>
</evidence>
<feature type="domain" description="Carrier" evidence="4">
    <location>
        <begin position="1801"/>
        <end position="1876"/>
    </location>
</feature>
<evidence type="ECO:0000256" key="2">
    <source>
        <dbReference type="ARBA" id="ARBA00022450"/>
    </source>
</evidence>
<dbReference type="Gene3D" id="3.30.559.10">
    <property type="entry name" value="Chloramphenicol acetyltransferase-like domain"/>
    <property type="match status" value="1"/>
</dbReference>
<feature type="domain" description="Carrier" evidence="4">
    <location>
        <begin position="752"/>
        <end position="827"/>
    </location>
</feature>
<evidence type="ECO:0000256" key="1">
    <source>
        <dbReference type="ARBA" id="ARBA00001957"/>
    </source>
</evidence>
<dbReference type="PANTHER" id="PTHR45527:SF1">
    <property type="entry name" value="FATTY ACID SYNTHASE"/>
    <property type="match status" value="1"/>
</dbReference>
<dbReference type="FunFam" id="1.10.1200.10:FF:000016">
    <property type="entry name" value="Non-ribosomal peptide synthase"/>
    <property type="match status" value="1"/>
</dbReference>
<dbReference type="GO" id="GO:0008610">
    <property type="term" value="P:lipid biosynthetic process"/>
    <property type="evidence" value="ECO:0007669"/>
    <property type="project" value="UniProtKB-ARBA"/>
</dbReference>
<dbReference type="PROSITE" id="PS00012">
    <property type="entry name" value="PHOSPHOPANTETHEINE"/>
    <property type="match status" value="1"/>
</dbReference>
<dbReference type="InterPro" id="IPR009081">
    <property type="entry name" value="PP-bd_ACP"/>
</dbReference>